<comment type="similarity">
    <text evidence="2">Belongs to the aromatic acid exporter (TC 2.A.85) family.</text>
</comment>
<feature type="transmembrane region" description="Helical" evidence="9">
    <location>
        <begin position="176"/>
        <end position="197"/>
    </location>
</feature>
<keyword evidence="7 9" id="KW-0472">Membrane</keyword>
<dbReference type="Pfam" id="PF11744">
    <property type="entry name" value="ALMT"/>
    <property type="match status" value="1"/>
</dbReference>
<dbReference type="EMBL" id="CM031809">
    <property type="protein sequence ID" value="KAG6667115.1"/>
    <property type="molecule type" value="Genomic_DNA"/>
</dbReference>
<evidence type="ECO:0000256" key="4">
    <source>
        <dbReference type="ARBA" id="ARBA00022692"/>
    </source>
</evidence>
<dbReference type="GO" id="GO:0016020">
    <property type="term" value="C:membrane"/>
    <property type="evidence" value="ECO:0007669"/>
    <property type="project" value="UniProtKB-SubCell"/>
</dbReference>
<keyword evidence="8" id="KW-0407">Ion channel</keyword>
<evidence type="ECO:0000256" key="2">
    <source>
        <dbReference type="ARBA" id="ARBA00007079"/>
    </source>
</evidence>
<name>A0A8T1RKB6_CARIL</name>
<dbReference type="Proteomes" id="UP000811609">
    <property type="component" value="Chromosome 1"/>
</dbReference>
<gene>
    <name evidence="10" type="ORF">CIPAW_01G078500</name>
</gene>
<evidence type="ECO:0000256" key="8">
    <source>
        <dbReference type="ARBA" id="ARBA00023303"/>
    </source>
</evidence>
<protein>
    <recommendedName>
        <fullName evidence="12">Aluminum-activated malate transporter 10-like</fullName>
    </recommendedName>
</protein>
<dbReference type="GO" id="GO:0034220">
    <property type="term" value="P:monoatomic ion transmembrane transport"/>
    <property type="evidence" value="ECO:0007669"/>
    <property type="project" value="UniProtKB-KW"/>
</dbReference>
<reference evidence="10" key="1">
    <citation type="submission" date="2020-12" db="EMBL/GenBank/DDBJ databases">
        <title>WGS assembly of Carya illinoinensis cv. Pawnee.</title>
        <authorList>
            <person name="Platts A."/>
            <person name="Shu S."/>
            <person name="Wright S."/>
            <person name="Barry K."/>
            <person name="Edger P."/>
            <person name="Pires J.C."/>
            <person name="Schmutz J."/>
        </authorList>
    </citation>
    <scope>NUCLEOTIDE SEQUENCE</scope>
    <source>
        <tissue evidence="10">Leaf</tissue>
    </source>
</reference>
<keyword evidence="3" id="KW-0813">Transport</keyword>
<evidence type="ECO:0008006" key="12">
    <source>
        <dbReference type="Google" id="ProtNLM"/>
    </source>
</evidence>
<evidence type="ECO:0000256" key="1">
    <source>
        <dbReference type="ARBA" id="ARBA00004141"/>
    </source>
</evidence>
<dbReference type="GO" id="GO:0015743">
    <property type="term" value="P:malate transport"/>
    <property type="evidence" value="ECO:0007669"/>
    <property type="project" value="InterPro"/>
</dbReference>
<evidence type="ECO:0000256" key="9">
    <source>
        <dbReference type="SAM" id="Phobius"/>
    </source>
</evidence>
<evidence type="ECO:0000256" key="5">
    <source>
        <dbReference type="ARBA" id="ARBA00022989"/>
    </source>
</evidence>
<keyword evidence="4 9" id="KW-0812">Transmembrane</keyword>
<evidence type="ECO:0000256" key="6">
    <source>
        <dbReference type="ARBA" id="ARBA00023065"/>
    </source>
</evidence>
<comment type="caution">
    <text evidence="10">The sequence shown here is derived from an EMBL/GenBank/DDBJ whole genome shotgun (WGS) entry which is preliminary data.</text>
</comment>
<organism evidence="10 11">
    <name type="scientific">Carya illinoinensis</name>
    <name type="common">Pecan</name>
    <dbReference type="NCBI Taxonomy" id="32201"/>
    <lineage>
        <taxon>Eukaryota</taxon>
        <taxon>Viridiplantae</taxon>
        <taxon>Streptophyta</taxon>
        <taxon>Embryophyta</taxon>
        <taxon>Tracheophyta</taxon>
        <taxon>Spermatophyta</taxon>
        <taxon>Magnoliopsida</taxon>
        <taxon>eudicotyledons</taxon>
        <taxon>Gunneridae</taxon>
        <taxon>Pentapetalae</taxon>
        <taxon>rosids</taxon>
        <taxon>fabids</taxon>
        <taxon>Fagales</taxon>
        <taxon>Juglandaceae</taxon>
        <taxon>Carya</taxon>
    </lineage>
</organism>
<feature type="transmembrane region" description="Helical" evidence="9">
    <location>
        <begin position="151"/>
        <end position="170"/>
    </location>
</feature>
<keyword evidence="11" id="KW-1185">Reference proteome</keyword>
<feature type="transmembrane region" description="Helical" evidence="9">
    <location>
        <begin position="68"/>
        <end position="86"/>
    </location>
</feature>
<feature type="transmembrane region" description="Helical" evidence="9">
    <location>
        <begin position="98"/>
        <end position="118"/>
    </location>
</feature>
<keyword evidence="6" id="KW-0406">Ion transport</keyword>
<dbReference type="PANTHER" id="PTHR31086">
    <property type="entry name" value="ALUMINUM-ACTIVATED MALATE TRANSPORTER 10"/>
    <property type="match status" value="1"/>
</dbReference>
<dbReference type="SMR" id="A0A8T1RKB6"/>
<evidence type="ECO:0000256" key="3">
    <source>
        <dbReference type="ARBA" id="ARBA00022448"/>
    </source>
</evidence>
<feature type="transmembrane region" description="Helical" evidence="9">
    <location>
        <begin position="209"/>
        <end position="230"/>
    </location>
</feature>
<evidence type="ECO:0000313" key="10">
    <source>
        <dbReference type="EMBL" id="KAG6667115.1"/>
    </source>
</evidence>
<comment type="subcellular location">
    <subcellularLocation>
        <location evidence="1">Membrane</location>
        <topology evidence="1">Multi-pass membrane protein</topology>
    </subcellularLocation>
</comment>
<dbReference type="AlphaFoldDB" id="A0A8T1RKB6"/>
<accession>A0A8T1RKB6</accession>
<evidence type="ECO:0000313" key="11">
    <source>
        <dbReference type="Proteomes" id="UP000811609"/>
    </source>
</evidence>
<proteinExistence type="inferred from homology"/>
<evidence type="ECO:0000256" key="7">
    <source>
        <dbReference type="ARBA" id="ARBA00023136"/>
    </source>
</evidence>
<dbReference type="InterPro" id="IPR020966">
    <property type="entry name" value="ALMT"/>
</dbReference>
<keyword evidence="5 9" id="KW-1133">Transmembrane helix</keyword>
<sequence length="494" mass="54833">MVKENEVSEKLEWRINFPDRKSKVLVPESGILDKTWAGLKGLLGRFTSMVLKFLENAWNLGVAEPKKVIHGVKVGLTLFLVSLFYYMKPLYDGLGGNAMWAIMTVVVVFESNVGATLYKCFNRVIGTFLAGSLALGVQWIACKSGESFEPIVIGVSVFFLASAATFSRFIPSVKTHFDYGTMIFILTFSLVSVSGYREDEVFQLGHQRLSTIAIGTSLCIIITIIVYPIWSGTELHLLIFRNLGKLADSLEGCVTEYFEEGKTVPESEKDGSKRILQGYKCVLNSKGTEESMAKLAIWEPGHDRFNFRHPWKQYLKVGAAMRNCAYCVEALNSSVNSKNQAPEHLKKHLRDACMALSSCSSYVLKELALTVENTTKSSKIDFLVGEMNFSVQELQDALKSVPNSVTEPTVLSTLEAPINEANREPKTTIPLIMEFLPLATLVSLLIEIAARIEEIANAVDHLAGLAKFKLAMDEKANQKKPIEEPTSNAQDDEM</sequence>